<keyword evidence="2" id="KW-0645">Protease</keyword>
<sequence>MNKSLPIFPLGIVVLPGNIQSLQIFEPRYLKMIKDVMRGDNQFVISLLSNSNQDISFKDKGTLVEIIDFNDLPNGLLGITVKGTTRVEISSAEINEDDYHVGQIFPISEPTVDDQALLAKFPELINVLSQLKEHPKVRELPIDINLSSADSVSFHLGGLIPLSPVDKQLLLDAFDAGQRLNILSRLLDEISSSSRKA</sequence>
<keyword evidence="2" id="KW-0378">Hydrolase</keyword>
<dbReference type="SUPFAM" id="SSF88697">
    <property type="entry name" value="PUA domain-like"/>
    <property type="match status" value="1"/>
</dbReference>
<feature type="domain" description="Lon N-terminal" evidence="1">
    <location>
        <begin position="5"/>
        <end position="191"/>
    </location>
</feature>
<organism evidence="2 3">
    <name type="scientific">SAR86 cluster bacterium</name>
    <dbReference type="NCBI Taxonomy" id="2030880"/>
    <lineage>
        <taxon>Bacteria</taxon>
        <taxon>Pseudomonadati</taxon>
        <taxon>Pseudomonadota</taxon>
        <taxon>Gammaproteobacteria</taxon>
        <taxon>SAR86 cluster</taxon>
    </lineage>
</organism>
<evidence type="ECO:0000313" key="3">
    <source>
        <dbReference type="Proteomes" id="UP000253307"/>
    </source>
</evidence>
<name>A0A368BRF2_9GAMM</name>
<dbReference type="SMART" id="SM00464">
    <property type="entry name" value="LON"/>
    <property type="match status" value="1"/>
</dbReference>
<dbReference type="InterPro" id="IPR003111">
    <property type="entry name" value="Lon_prtase_N"/>
</dbReference>
<reference evidence="2 3" key="1">
    <citation type="journal article" date="2018" name="Microbiome">
        <title>Fine metagenomic profile of the Mediterranean stratified and mixed water columns revealed by assembly and recruitment.</title>
        <authorList>
            <person name="Haro-Moreno J.M."/>
            <person name="Lopez-Perez M."/>
            <person name="De La Torre J.R."/>
            <person name="Picazo A."/>
            <person name="Camacho A."/>
            <person name="Rodriguez-Valera F."/>
        </authorList>
    </citation>
    <scope>NUCLEOTIDE SEQUENCE [LARGE SCALE GENOMIC DNA]</scope>
    <source>
        <strain evidence="2">MED-G82</strain>
    </source>
</reference>
<evidence type="ECO:0000259" key="1">
    <source>
        <dbReference type="PROSITE" id="PS51787"/>
    </source>
</evidence>
<dbReference type="AlphaFoldDB" id="A0A368BRF2"/>
<dbReference type="Pfam" id="PF02190">
    <property type="entry name" value="LON_substr_bdg"/>
    <property type="match status" value="1"/>
</dbReference>
<dbReference type="GO" id="GO:0008233">
    <property type="term" value="F:peptidase activity"/>
    <property type="evidence" value="ECO:0007669"/>
    <property type="project" value="UniProtKB-KW"/>
</dbReference>
<dbReference type="Proteomes" id="UP000253307">
    <property type="component" value="Unassembled WGS sequence"/>
</dbReference>
<dbReference type="Gene3D" id="2.30.130.40">
    <property type="entry name" value="LON domain-like"/>
    <property type="match status" value="1"/>
</dbReference>
<dbReference type="PANTHER" id="PTHR46732">
    <property type="entry name" value="ATP-DEPENDENT PROTEASE LA (LON) DOMAIN PROTEIN"/>
    <property type="match status" value="1"/>
</dbReference>
<proteinExistence type="predicted"/>
<dbReference type="EMBL" id="QOPE01000035">
    <property type="protein sequence ID" value="RCL39821.1"/>
    <property type="molecule type" value="Genomic_DNA"/>
</dbReference>
<evidence type="ECO:0000313" key="2">
    <source>
        <dbReference type="EMBL" id="RCL39821.1"/>
    </source>
</evidence>
<dbReference type="PROSITE" id="PS51787">
    <property type="entry name" value="LON_N"/>
    <property type="match status" value="1"/>
</dbReference>
<dbReference type="InterPro" id="IPR046336">
    <property type="entry name" value="Lon_prtase_N_sf"/>
</dbReference>
<dbReference type="InterPro" id="IPR015947">
    <property type="entry name" value="PUA-like_sf"/>
</dbReference>
<gene>
    <name evidence="2" type="ORF">DBW96_04090</name>
</gene>
<dbReference type="PANTHER" id="PTHR46732:SF8">
    <property type="entry name" value="ATP-DEPENDENT PROTEASE LA (LON) DOMAIN PROTEIN"/>
    <property type="match status" value="1"/>
</dbReference>
<dbReference type="GO" id="GO:0006508">
    <property type="term" value="P:proteolysis"/>
    <property type="evidence" value="ECO:0007669"/>
    <property type="project" value="UniProtKB-KW"/>
</dbReference>
<accession>A0A368BRF2</accession>
<protein>
    <submittedName>
        <fullName evidence="2">ATP-dependent protease La (LON) domain protein</fullName>
    </submittedName>
</protein>
<comment type="caution">
    <text evidence="2">The sequence shown here is derived from an EMBL/GenBank/DDBJ whole genome shotgun (WGS) entry which is preliminary data.</text>
</comment>